<keyword evidence="2" id="KW-0732">Signal</keyword>
<feature type="compositionally biased region" description="Basic and acidic residues" evidence="1">
    <location>
        <begin position="64"/>
        <end position="81"/>
    </location>
</feature>
<reference evidence="3 4" key="1">
    <citation type="journal article" date="2015" name="Nature">
        <title>rRNA introns, odd ribosomes, and small enigmatic genomes across a large radiation of phyla.</title>
        <authorList>
            <person name="Brown C.T."/>
            <person name="Hug L.A."/>
            <person name="Thomas B.C."/>
            <person name="Sharon I."/>
            <person name="Castelle C.J."/>
            <person name="Singh A."/>
            <person name="Wilkins M.J."/>
            <person name="Williams K.H."/>
            <person name="Banfield J.F."/>
        </authorList>
    </citation>
    <scope>NUCLEOTIDE SEQUENCE [LARGE SCALE GENOMIC DNA]</scope>
</reference>
<comment type="caution">
    <text evidence="3">The sequence shown here is derived from an EMBL/GenBank/DDBJ whole genome shotgun (WGS) entry which is preliminary data.</text>
</comment>
<evidence type="ECO:0000256" key="2">
    <source>
        <dbReference type="SAM" id="SignalP"/>
    </source>
</evidence>
<dbReference type="Proteomes" id="UP000033869">
    <property type="component" value="Unassembled WGS sequence"/>
</dbReference>
<evidence type="ECO:0000313" key="4">
    <source>
        <dbReference type="Proteomes" id="UP000033869"/>
    </source>
</evidence>
<evidence type="ECO:0000256" key="1">
    <source>
        <dbReference type="SAM" id="MobiDB-lite"/>
    </source>
</evidence>
<dbReference type="EMBL" id="LCBL01000002">
    <property type="protein sequence ID" value="KKS09494.1"/>
    <property type="molecule type" value="Genomic_DNA"/>
</dbReference>
<feature type="chain" id="PRO_5002535068" evidence="2">
    <location>
        <begin position="27"/>
        <end position="154"/>
    </location>
</feature>
<evidence type="ECO:0000313" key="3">
    <source>
        <dbReference type="EMBL" id="KKS09494.1"/>
    </source>
</evidence>
<name>A0A0G0W917_UNCC2</name>
<sequence>MKNDNSKRLIASLAIATVLVGAGAIAAGNILAATTNKTVSDRLSEKLGIDKTKVNTAFDQIHSERQEEMKTEMSSKLDKAATDGVITSDQKQQILDKHIELQKQREEQRTAMEKWRTESGIDFDKLSEYGIGGFGKGMGMGGPRGGHGGMGMMR</sequence>
<gene>
    <name evidence="3" type="ORF">UU65_C0002G0272</name>
</gene>
<organism evidence="3 4">
    <name type="scientific">candidate division CPR2 bacterium GW2011_GWC1_41_48</name>
    <dbReference type="NCBI Taxonomy" id="1618344"/>
    <lineage>
        <taxon>Bacteria</taxon>
        <taxon>Bacteria division CPR2</taxon>
    </lineage>
</organism>
<dbReference type="AlphaFoldDB" id="A0A0G0W917"/>
<feature type="region of interest" description="Disordered" evidence="1">
    <location>
        <begin position="64"/>
        <end position="89"/>
    </location>
</feature>
<feature type="signal peptide" evidence="2">
    <location>
        <begin position="1"/>
        <end position="26"/>
    </location>
</feature>
<accession>A0A0G0W917</accession>
<protein>
    <submittedName>
        <fullName evidence="3">Uncharacterized protein</fullName>
    </submittedName>
</protein>
<proteinExistence type="predicted"/>